<keyword evidence="2" id="KW-0808">Transferase</keyword>
<evidence type="ECO:0000313" key="2">
    <source>
        <dbReference type="EMBL" id="GFD25068.1"/>
    </source>
</evidence>
<dbReference type="Gene3D" id="1.10.340.70">
    <property type="match status" value="1"/>
</dbReference>
<keyword evidence="2" id="KW-0695">RNA-directed DNA polymerase</keyword>
<proteinExistence type="predicted"/>
<feature type="domain" description="Integrase zinc-binding" evidence="1">
    <location>
        <begin position="53"/>
        <end position="105"/>
    </location>
</feature>
<protein>
    <submittedName>
        <fullName evidence="2">Putative reverse transcriptase domain-containing protein</fullName>
    </submittedName>
</protein>
<reference evidence="2" key="1">
    <citation type="journal article" date="2019" name="Sci. Rep.">
        <title>Draft genome of Tanacetum cinerariifolium, the natural source of mosquito coil.</title>
        <authorList>
            <person name="Yamashiro T."/>
            <person name="Shiraishi A."/>
            <person name="Satake H."/>
            <person name="Nakayama K."/>
        </authorList>
    </citation>
    <scope>NUCLEOTIDE SEQUENCE</scope>
</reference>
<evidence type="ECO:0000259" key="1">
    <source>
        <dbReference type="Pfam" id="PF17921"/>
    </source>
</evidence>
<name>A0A699UUP6_TANCI</name>
<dbReference type="AlphaFoldDB" id="A0A699UUP6"/>
<feature type="non-terminal residue" evidence="2">
    <location>
        <position position="1"/>
    </location>
</feature>
<organism evidence="2">
    <name type="scientific">Tanacetum cinerariifolium</name>
    <name type="common">Dalmatian daisy</name>
    <name type="synonym">Chrysanthemum cinerariifolium</name>
    <dbReference type="NCBI Taxonomy" id="118510"/>
    <lineage>
        <taxon>Eukaryota</taxon>
        <taxon>Viridiplantae</taxon>
        <taxon>Streptophyta</taxon>
        <taxon>Embryophyta</taxon>
        <taxon>Tracheophyta</taxon>
        <taxon>Spermatophyta</taxon>
        <taxon>Magnoliopsida</taxon>
        <taxon>eudicotyledons</taxon>
        <taxon>Gunneridae</taxon>
        <taxon>Pentapetalae</taxon>
        <taxon>asterids</taxon>
        <taxon>campanulids</taxon>
        <taxon>Asterales</taxon>
        <taxon>Asteraceae</taxon>
        <taxon>Asteroideae</taxon>
        <taxon>Anthemideae</taxon>
        <taxon>Anthemidinae</taxon>
        <taxon>Tanacetum</taxon>
    </lineage>
</organism>
<keyword evidence="2" id="KW-0548">Nucleotidyltransferase</keyword>
<dbReference type="Pfam" id="PF17921">
    <property type="entry name" value="Integrase_H2C2"/>
    <property type="match status" value="1"/>
</dbReference>
<dbReference type="EMBL" id="BKCJ011357693">
    <property type="protein sequence ID" value="GFD25068.1"/>
    <property type="molecule type" value="Genomic_DNA"/>
</dbReference>
<comment type="caution">
    <text evidence="2">The sequence shown here is derived from an EMBL/GenBank/DDBJ whole genome shotgun (WGS) entry which is preliminary data.</text>
</comment>
<dbReference type="PANTHER" id="PTHR45835">
    <property type="entry name" value="YALI0A06105P"/>
    <property type="match status" value="1"/>
</dbReference>
<gene>
    <name evidence="2" type="ORF">Tci_897037</name>
</gene>
<dbReference type="InterPro" id="IPR041588">
    <property type="entry name" value="Integrase_H2C2"/>
</dbReference>
<dbReference type="PANTHER" id="PTHR45835:SF99">
    <property type="entry name" value="CHROMO DOMAIN-CONTAINING PROTEIN-RELATED"/>
    <property type="match status" value="1"/>
</dbReference>
<accession>A0A699UUP6</accession>
<dbReference type="GO" id="GO:0003964">
    <property type="term" value="F:RNA-directed DNA polymerase activity"/>
    <property type="evidence" value="ECO:0007669"/>
    <property type="project" value="UniProtKB-KW"/>
</dbReference>
<sequence length="162" mass="18930">GLKTKILEAQGEASKELKAPAKWLRELETHFERRDDGGIYFFDRIWIPSVGGVRKLIMDEAHTSRYSIHPGVDKMYYDLKDLCWWPGMKRDIAEYVSRCLTRSKIKAEHQKPSGLLQQPEIPEWKWEKLAMDLVIKFPRSSSGYDAIWVIVDRLTKSLLTYS</sequence>